<accession>A0ACA9L306</accession>
<reference evidence="1" key="1">
    <citation type="submission" date="2021-06" db="EMBL/GenBank/DDBJ databases">
        <authorList>
            <person name="Kallberg Y."/>
            <person name="Tangrot J."/>
            <person name="Rosling A."/>
        </authorList>
    </citation>
    <scope>NUCLEOTIDE SEQUENCE</scope>
    <source>
        <strain evidence="1">CL356</strain>
    </source>
</reference>
<organism evidence="1 2">
    <name type="scientific">Acaulospora colombiana</name>
    <dbReference type="NCBI Taxonomy" id="27376"/>
    <lineage>
        <taxon>Eukaryota</taxon>
        <taxon>Fungi</taxon>
        <taxon>Fungi incertae sedis</taxon>
        <taxon>Mucoromycota</taxon>
        <taxon>Glomeromycotina</taxon>
        <taxon>Glomeromycetes</taxon>
        <taxon>Diversisporales</taxon>
        <taxon>Acaulosporaceae</taxon>
        <taxon>Acaulospora</taxon>
    </lineage>
</organism>
<comment type="caution">
    <text evidence="1">The sequence shown here is derived from an EMBL/GenBank/DDBJ whole genome shotgun (WGS) entry which is preliminary data.</text>
</comment>
<dbReference type="EMBL" id="CAJVPT010004107">
    <property type="protein sequence ID" value="CAG8504215.1"/>
    <property type="molecule type" value="Genomic_DNA"/>
</dbReference>
<proteinExistence type="predicted"/>
<protein>
    <submittedName>
        <fullName evidence="1">2622_t:CDS:1</fullName>
    </submittedName>
</protein>
<gene>
    <name evidence="1" type="ORF">ACOLOM_LOCUS2933</name>
</gene>
<dbReference type="Proteomes" id="UP000789525">
    <property type="component" value="Unassembled WGS sequence"/>
</dbReference>
<sequence length="55" mass="6407">MTCHIKVSYNRLCQQVRMHALPQKSRVVITRANGWSKLERSSKASNVIRHRTENS</sequence>
<evidence type="ECO:0000313" key="2">
    <source>
        <dbReference type="Proteomes" id="UP000789525"/>
    </source>
</evidence>
<name>A0ACA9L306_9GLOM</name>
<evidence type="ECO:0000313" key="1">
    <source>
        <dbReference type="EMBL" id="CAG8504215.1"/>
    </source>
</evidence>
<keyword evidence="2" id="KW-1185">Reference proteome</keyword>